<feature type="non-terminal residue" evidence="2">
    <location>
        <position position="1"/>
    </location>
</feature>
<protein>
    <submittedName>
        <fullName evidence="2">Uncharacterized protein</fullName>
    </submittedName>
</protein>
<sequence length="269" mass="29354">MFPGNLCACFTITSRIRNKAQEIASTNIGTRDPAEYMDLQKKQLYGAFSAKRRLPSGVGDLALDHVREALNLPSLSVAQVRHKFKCAGIRGVDIWIGVVATEFDRLWEYGTQDVLPITSGDIPVTSTKKRRSRNTPVRSSKRPRMTGTVPKELSSRSEVCDSGDPGCSTSHVAGSINGGNDEKPSGDCYDDPERDLEDIVIGDAGSGRSDDGDSGSEDLRTISVTLRQVLRSDLDDYYETIAHILEESQDTITSLMGDVALTGHKVVFK</sequence>
<keyword evidence="3" id="KW-1185">Reference proteome</keyword>
<reference evidence="2" key="1">
    <citation type="journal article" date="2020" name="Fungal Divers.">
        <title>Resolving the Mortierellaceae phylogeny through synthesis of multi-gene phylogenetics and phylogenomics.</title>
        <authorList>
            <person name="Vandepol N."/>
            <person name="Liber J."/>
            <person name="Desiro A."/>
            <person name="Na H."/>
            <person name="Kennedy M."/>
            <person name="Barry K."/>
            <person name="Grigoriev I.V."/>
            <person name="Miller A.N."/>
            <person name="O'Donnell K."/>
            <person name="Stajich J.E."/>
            <person name="Bonito G."/>
        </authorList>
    </citation>
    <scope>NUCLEOTIDE SEQUENCE</scope>
    <source>
        <strain evidence="2">NVP60</strain>
    </source>
</reference>
<dbReference type="EMBL" id="JAAAIN010005040">
    <property type="protein sequence ID" value="KAG0276605.1"/>
    <property type="molecule type" value="Genomic_DNA"/>
</dbReference>
<feature type="compositionally biased region" description="Basic residues" evidence="1">
    <location>
        <begin position="127"/>
        <end position="144"/>
    </location>
</feature>
<name>A0A9P6UE00_9FUNG</name>
<feature type="region of interest" description="Disordered" evidence="1">
    <location>
        <begin position="121"/>
        <end position="193"/>
    </location>
</feature>
<dbReference type="Proteomes" id="UP000823405">
    <property type="component" value="Unassembled WGS sequence"/>
</dbReference>
<organism evidence="2 3">
    <name type="scientific">Linnemannia gamsii</name>
    <dbReference type="NCBI Taxonomy" id="64522"/>
    <lineage>
        <taxon>Eukaryota</taxon>
        <taxon>Fungi</taxon>
        <taxon>Fungi incertae sedis</taxon>
        <taxon>Mucoromycota</taxon>
        <taxon>Mortierellomycotina</taxon>
        <taxon>Mortierellomycetes</taxon>
        <taxon>Mortierellales</taxon>
        <taxon>Mortierellaceae</taxon>
        <taxon>Linnemannia</taxon>
    </lineage>
</organism>
<evidence type="ECO:0000313" key="2">
    <source>
        <dbReference type="EMBL" id="KAG0276605.1"/>
    </source>
</evidence>
<dbReference type="AlphaFoldDB" id="A0A9P6UE00"/>
<proteinExistence type="predicted"/>
<evidence type="ECO:0000256" key="1">
    <source>
        <dbReference type="SAM" id="MobiDB-lite"/>
    </source>
</evidence>
<accession>A0A9P6UE00</accession>
<comment type="caution">
    <text evidence="2">The sequence shown here is derived from an EMBL/GenBank/DDBJ whole genome shotgun (WGS) entry which is preliminary data.</text>
</comment>
<evidence type="ECO:0000313" key="3">
    <source>
        <dbReference type="Proteomes" id="UP000823405"/>
    </source>
</evidence>
<gene>
    <name evidence="2" type="ORF">BGZ97_010064</name>
</gene>